<evidence type="ECO:0000313" key="2">
    <source>
        <dbReference type="EMBL" id="QDP98134.1"/>
    </source>
</evidence>
<feature type="transmembrane region" description="Helical" evidence="1">
    <location>
        <begin position="70"/>
        <end position="93"/>
    </location>
</feature>
<accession>A0A516Q3Y4</accession>
<evidence type="ECO:0000313" key="3">
    <source>
        <dbReference type="Proteomes" id="UP000319263"/>
    </source>
</evidence>
<name>A0A516Q3Y4_9ACTN</name>
<dbReference type="Proteomes" id="UP000319263">
    <property type="component" value="Chromosome"/>
</dbReference>
<feature type="transmembrane region" description="Helical" evidence="1">
    <location>
        <begin position="39"/>
        <end position="58"/>
    </location>
</feature>
<evidence type="ECO:0000256" key="1">
    <source>
        <dbReference type="SAM" id="Phobius"/>
    </source>
</evidence>
<proteinExistence type="predicted"/>
<keyword evidence="3" id="KW-1185">Reference proteome</keyword>
<reference evidence="2 3" key="1">
    <citation type="submission" date="2019-07" db="EMBL/GenBank/DDBJ databases">
        <title>Microlunatus dokdonensis sp. nov. isolated from the rhizospheric soil of the wild plant Elymus tsukushiensis.</title>
        <authorList>
            <person name="Ghim S.-Y."/>
            <person name="Hwang Y.-J."/>
            <person name="Son J.-S."/>
            <person name="Shin J.-H."/>
        </authorList>
    </citation>
    <scope>NUCLEOTIDE SEQUENCE [LARGE SCALE GENOMIC DNA]</scope>
    <source>
        <strain evidence="2 3">KUDC0627</strain>
    </source>
</reference>
<dbReference type="AlphaFoldDB" id="A0A516Q3Y4"/>
<keyword evidence="1" id="KW-0812">Transmembrane</keyword>
<dbReference type="EMBL" id="CP041692">
    <property type="protein sequence ID" value="QDP98134.1"/>
    <property type="molecule type" value="Genomic_DNA"/>
</dbReference>
<keyword evidence="1" id="KW-1133">Transmembrane helix</keyword>
<dbReference type="RefSeq" id="WP_143988076.1">
    <property type="nucleotide sequence ID" value="NZ_CP041692.1"/>
</dbReference>
<feature type="transmembrane region" description="Helical" evidence="1">
    <location>
        <begin position="12"/>
        <end position="32"/>
    </location>
</feature>
<protein>
    <submittedName>
        <fullName evidence="2">Uncharacterized protein</fullName>
    </submittedName>
</protein>
<dbReference type="KEGG" id="mik:FOE78_21515"/>
<gene>
    <name evidence="2" type="ORF">FOE78_21515</name>
</gene>
<feature type="transmembrane region" description="Helical" evidence="1">
    <location>
        <begin position="134"/>
        <end position="166"/>
    </location>
</feature>
<sequence length="175" mass="18398">MVSSWIPAAEFLSAALIVVCFVIAVVMITLRLSRGSTRTLGVAGVVLVFLAMILYSFTGSLGSAYGTKSTVFVVGSVVVVVVAVVGLSLWITVARKGSRMLTMIGTVLILLGLLGRFVYQWLVYRYLGVVDDATIVSILAAVTAIGGVLTAAGLIVMARAVIVAGWRSSRTASRR</sequence>
<feature type="transmembrane region" description="Helical" evidence="1">
    <location>
        <begin position="100"/>
        <end position="122"/>
    </location>
</feature>
<organism evidence="2 3">
    <name type="scientific">Microlunatus elymi</name>
    <dbReference type="NCBI Taxonomy" id="2596828"/>
    <lineage>
        <taxon>Bacteria</taxon>
        <taxon>Bacillati</taxon>
        <taxon>Actinomycetota</taxon>
        <taxon>Actinomycetes</taxon>
        <taxon>Propionibacteriales</taxon>
        <taxon>Propionibacteriaceae</taxon>
        <taxon>Microlunatus</taxon>
    </lineage>
</organism>
<keyword evidence="1" id="KW-0472">Membrane</keyword>